<organism evidence="1 2">
    <name type="scientific">Rhizobium tropici</name>
    <dbReference type="NCBI Taxonomy" id="398"/>
    <lineage>
        <taxon>Bacteria</taxon>
        <taxon>Pseudomonadati</taxon>
        <taxon>Pseudomonadota</taxon>
        <taxon>Alphaproteobacteria</taxon>
        <taxon>Hyphomicrobiales</taxon>
        <taxon>Rhizobiaceae</taxon>
        <taxon>Rhizobium/Agrobacterium group</taxon>
        <taxon>Rhizobium</taxon>
    </lineage>
</organism>
<proteinExistence type="predicted"/>
<sequence length="80" mass="8966">MHVHSWKPAVEIEIGLGKYRHIATVEDAARQLLGDWPSSGKAFVRAQQACLDAIEEKASTDRARKAFIDACREADIFVRN</sequence>
<reference evidence="1 2" key="1">
    <citation type="submission" date="2018-06" db="EMBL/GenBank/DDBJ databases">
        <title>Whole Genome Sequence of an efficient microsymbiont, Rhizobium tropici.</title>
        <authorList>
            <person name="Srinivasan R."/>
            <person name="Singh H.V."/>
            <person name="Srivastava R."/>
            <person name="Kumari B."/>
            <person name="Radhakrishna A."/>
        </authorList>
    </citation>
    <scope>NUCLEOTIDE SEQUENCE [LARGE SCALE GENOMIC DNA]</scope>
    <source>
        <strain evidence="1 2">IGFRI Rhizo-19</strain>
    </source>
</reference>
<protein>
    <submittedName>
        <fullName evidence="1">DUF982 domain-containing protein</fullName>
    </submittedName>
</protein>
<dbReference type="Gene3D" id="6.10.250.730">
    <property type="match status" value="1"/>
</dbReference>
<evidence type="ECO:0000313" key="2">
    <source>
        <dbReference type="Proteomes" id="UP000251205"/>
    </source>
</evidence>
<dbReference type="Proteomes" id="UP000251205">
    <property type="component" value="Unassembled WGS sequence"/>
</dbReference>
<dbReference type="InterPro" id="IPR010385">
    <property type="entry name" value="DUF982"/>
</dbReference>
<dbReference type="Pfam" id="PF06169">
    <property type="entry name" value="DUF982"/>
    <property type="match status" value="1"/>
</dbReference>
<evidence type="ECO:0000313" key="1">
    <source>
        <dbReference type="EMBL" id="RAX42417.1"/>
    </source>
</evidence>
<dbReference type="EMBL" id="QMKK01000022">
    <property type="protein sequence ID" value="RAX42417.1"/>
    <property type="molecule type" value="Genomic_DNA"/>
</dbReference>
<accession>A0A329YFW2</accession>
<comment type="caution">
    <text evidence="1">The sequence shown here is derived from an EMBL/GenBank/DDBJ whole genome shotgun (WGS) entry which is preliminary data.</text>
</comment>
<dbReference type="OrthoDB" id="8084083at2"/>
<gene>
    <name evidence="1" type="ORF">DQ393_06130</name>
</gene>
<name>A0A329YFW2_RHITR</name>
<dbReference type="RefSeq" id="WP_112340903.1">
    <property type="nucleotide sequence ID" value="NZ_QMKK01000022.1"/>
</dbReference>
<dbReference type="AlphaFoldDB" id="A0A329YFW2"/>